<protein>
    <recommendedName>
        <fullName evidence="5">UDP-glucuronosyltransferase</fullName>
        <ecNumber evidence="5">2.4.1.17</ecNumber>
    </recommendedName>
</protein>
<dbReference type="GO" id="GO:0015020">
    <property type="term" value="F:glucuronosyltransferase activity"/>
    <property type="evidence" value="ECO:0007669"/>
    <property type="project" value="UniProtKB-EC"/>
</dbReference>
<keyword evidence="5" id="KW-0472">Membrane</keyword>
<dbReference type="InterPro" id="IPR035595">
    <property type="entry name" value="UDP_glycos_trans_CS"/>
</dbReference>
<organism evidence="6">
    <name type="scientific">Ostrinia furnacalis</name>
    <name type="common">Asian corn borer</name>
    <dbReference type="NCBI Taxonomy" id="93504"/>
    <lineage>
        <taxon>Eukaryota</taxon>
        <taxon>Metazoa</taxon>
        <taxon>Ecdysozoa</taxon>
        <taxon>Arthropoda</taxon>
        <taxon>Hexapoda</taxon>
        <taxon>Insecta</taxon>
        <taxon>Pterygota</taxon>
        <taxon>Neoptera</taxon>
        <taxon>Endopterygota</taxon>
        <taxon>Lepidoptera</taxon>
        <taxon>Glossata</taxon>
        <taxon>Ditrysia</taxon>
        <taxon>Pyraloidea</taxon>
        <taxon>Crambidae</taxon>
        <taxon>Pyraustinae</taxon>
        <taxon>Ostrinia</taxon>
    </lineage>
</organism>
<keyword evidence="5" id="KW-0732">Signal</keyword>
<keyword evidence="5" id="KW-1133">Transmembrane helix</keyword>
<comment type="similarity">
    <text evidence="1 4">Belongs to the UDP-glycosyltransferase family.</text>
</comment>
<name>A0A7H1CRG7_OSTFU</name>
<feature type="chain" id="PRO_5029036363" description="UDP-glucuronosyltransferase" evidence="5">
    <location>
        <begin position="21"/>
        <end position="518"/>
    </location>
</feature>
<proteinExistence type="evidence at transcript level"/>
<dbReference type="InterPro" id="IPR002213">
    <property type="entry name" value="UDP_glucos_trans"/>
</dbReference>
<dbReference type="CDD" id="cd03784">
    <property type="entry name" value="GT1_Gtf-like"/>
    <property type="match status" value="1"/>
</dbReference>
<keyword evidence="3 4" id="KW-0808">Transferase</keyword>
<accession>A0A7H1CRG7</accession>
<evidence type="ECO:0000313" key="6">
    <source>
        <dbReference type="EMBL" id="QNS26325.1"/>
    </source>
</evidence>
<feature type="signal peptide" evidence="5">
    <location>
        <begin position="1"/>
        <end position="20"/>
    </location>
</feature>
<keyword evidence="2 4" id="KW-0328">Glycosyltransferase</keyword>
<evidence type="ECO:0000256" key="3">
    <source>
        <dbReference type="ARBA" id="ARBA00022679"/>
    </source>
</evidence>
<dbReference type="PROSITE" id="PS00375">
    <property type="entry name" value="UDPGT"/>
    <property type="match status" value="1"/>
</dbReference>
<keyword evidence="5" id="KW-0812">Transmembrane</keyword>
<dbReference type="AlphaFoldDB" id="A0A7H1CRG7"/>
<dbReference type="Pfam" id="PF00201">
    <property type="entry name" value="UDPGT"/>
    <property type="match status" value="1"/>
</dbReference>
<comment type="catalytic activity">
    <reaction evidence="5">
        <text>glucuronate acceptor + UDP-alpha-D-glucuronate = acceptor beta-D-glucuronoside + UDP + H(+)</text>
        <dbReference type="Rhea" id="RHEA:21032"/>
        <dbReference type="ChEBI" id="CHEBI:15378"/>
        <dbReference type="ChEBI" id="CHEBI:58052"/>
        <dbReference type="ChEBI" id="CHEBI:58223"/>
        <dbReference type="ChEBI" id="CHEBI:132367"/>
        <dbReference type="ChEBI" id="CHEBI:132368"/>
        <dbReference type="EC" id="2.4.1.17"/>
    </reaction>
</comment>
<dbReference type="SUPFAM" id="SSF53756">
    <property type="entry name" value="UDP-Glycosyltransferase/glycogen phosphorylase"/>
    <property type="match status" value="1"/>
</dbReference>
<reference evidence="6" key="1">
    <citation type="submission" date="2020-03" db="EMBL/GenBank/DDBJ databases">
        <title>Analysis of the UDP-glycosyltransferase gene family in the antennae of Ostrinia furnacalis.</title>
        <authorList>
            <person name="Liu S."/>
        </authorList>
    </citation>
    <scope>NUCLEOTIDE SEQUENCE</scope>
    <source>
        <strain evidence="6">HF</strain>
    </source>
</reference>
<sequence length="518" mass="59363">MPDVTFLLIALCLSCAGSEAARILAYFPTPSISHQVVFRPLMQELAKRGHEVTVVTTDPVFTKTPAPPNLKEVDLHDLSYGIWKKEFIQRSTENDDIVSQIKLILKLVNDIIEKQLMSSEVRSVIDENNKYDLVIVEALARQLTVLAHLFKAPLIQFSSFGGTFDTYSTVGAPMHELLYPSVARQKLFNLTMWDKVTELAKFYQMKYYYDTQLLEEEHAMLKSVFGDVPSINELSNNVDLLFLNMHPIWEGSRPVPPNVIHIHGIHEKPQKDLPNELKTYLDSSKHGVIYISFGTNVKPSLLPPEKIKIMVNVMSKLKYDVLWKWDKEDMEGKSENIKLAKWLPQSDLLRHPNIKLFITQGGLQSTDEAINSGVPLIGIPMLADQWYNVENYVHHKIGLRINMDTMSEESLREAVKKVTEDQSYRQNIVRLRSLMKDQRDTPLERAVWWTEYVLRHSGARHLRSPSANMPWHQYFELELISTVLGVIFVCLIVVVIALVKLVKGLKRVLGLQVKVKRS</sequence>
<evidence type="ECO:0000256" key="2">
    <source>
        <dbReference type="ARBA" id="ARBA00022676"/>
    </source>
</evidence>
<dbReference type="GO" id="GO:0016020">
    <property type="term" value="C:membrane"/>
    <property type="evidence" value="ECO:0007669"/>
    <property type="project" value="UniProtKB-SubCell"/>
</dbReference>
<feature type="transmembrane region" description="Helical" evidence="5">
    <location>
        <begin position="479"/>
        <end position="499"/>
    </location>
</feature>
<dbReference type="FunFam" id="3.40.50.2000:FF:000050">
    <property type="entry name" value="UDP-glucuronosyltransferase"/>
    <property type="match status" value="1"/>
</dbReference>
<dbReference type="PANTHER" id="PTHR48043:SF159">
    <property type="entry name" value="EG:EG0003.4 PROTEIN-RELATED"/>
    <property type="match status" value="1"/>
</dbReference>
<dbReference type="InterPro" id="IPR050271">
    <property type="entry name" value="UDP-glycosyltransferase"/>
</dbReference>
<evidence type="ECO:0000256" key="5">
    <source>
        <dbReference type="RuleBase" id="RU362059"/>
    </source>
</evidence>
<evidence type="ECO:0000256" key="1">
    <source>
        <dbReference type="ARBA" id="ARBA00009995"/>
    </source>
</evidence>
<dbReference type="PANTHER" id="PTHR48043">
    <property type="entry name" value="EG:EG0003.4 PROTEIN-RELATED"/>
    <property type="match status" value="1"/>
</dbReference>
<dbReference type="Gene3D" id="3.40.50.2000">
    <property type="entry name" value="Glycogen Phosphorylase B"/>
    <property type="match status" value="2"/>
</dbReference>
<comment type="subcellular location">
    <subcellularLocation>
        <location evidence="5">Membrane</location>
        <topology evidence="5">Single-pass membrane protein</topology>
    </subcellularLocation>
</comment>
<dbReference type="EMBL" id="MT215181">
    <property type="protein sequence ID" value="QNS26325.1"/>
    <property type="molecule type" value="mRNA"/>
</dbReference>
<dbReference type="EC" id="2.4.1.17" evidence="5"/>
<evidence type="ECO:0000256" key="4">
    <source>
        <dbReference type="RuleBase" id="RU003718"/>
    </source>
</evidence>